<name>A0A2P2PN07_RHIMU</name>
<sequence length="131" mass="14540">MSLAFTSRCAKWQSASSMWRLIGAASLLEFCTIHGSAPSSIRKDLPPLIPCVDARDSHFAKFAIPRATWERTSGCPHLTIPNKAFIPPSDLSFICSLSGQQLHRILAKMNSNANTIVVLWSQYETSSRYNL</sequence>
<proteinExistence type="predicted"/>
<reference evidence="1" key="1">
    <citation type="submission" date="2018-02" db="EMBL/GenBank/DDBJ databases">
        <title>Rhizophora mucronata_Transcriptome.</title>
        <authorList>
            <person name="Meera S.P."/>
            <person name="Sreeshan A."/>
            <person name="Augustine A."/>
        </authorList>
    </citation>
    <scope>NUCLEOTIDE SEQUENCE</scope>
    <source>
        <tissue evidence="1">Leaf</tissue>
    </source>
</reference>
<accession>A0A2P2PN07</accession>
<protein>
    <submittedName>
        <fullName evidence="1">Armadillo repeat-containing kinesin-like protein 2</fullName>
    </submittedName>
</protein>
<dbReference type="EMBL" id="GGEC01075614">
    <property type="protein sequence ID" value="MBX56098.1"/>
    <property type="molecule type" value="Transcribed_RNA"/>
</dbReference>
<evidence type="ECO:0000313" key="1">
    <source>
        <dbReference type="EMBL" id="MBX56098.1"/>
    </source>
</evidence>
<dbReference type="AlphaFoldDB" id="A0A2P2PN07"/>
<organism evidence="1">
    <name type="scientific">Rhizophora mucronata</name>
    <name type="common">Asiatic mangrove</name>
    <dbReference type="NCBI Taxonomy" id="61149"/>
    <lineage>
        <taxon>Eukaryota</taxon>
        <taxon>Viridiplantae</taxon>
        <taxon>Streptophyta</taxon>
        <taxon>Embryophyta</taxon>
        <taxon>Tracheophyta</taxon>
        <taxon>Spermatophyta</taxon>
        <taxon>Magnoliopsida</taxon>
        <taxon>eudicotyledons</taxon>
        <taxon>Gunneridae</taxon>
        <taxon>Pentapetalae</taxon>
        <taxon>rosids</taxon>
        <taxon>fabids</taxon>
        <taxon>Malpighiales</taxon>
        <taxon>Rhizophoraceae</taxon>
        <taxon>Rhizophora</taxon>
    </lineage>
</organism>